<evidence type="ECO:0000313" key="3">
    <source>
        <dbReference type="Proteomes" id="UP000076871"/>
    </source>
</evidence>
<feature type="region of interest" description="Disordered" evidence="1">
    <location>
        <begin position="292"/>
        <end position="347"/>
    </location>
</feature>
<feature type="region of interest" description="Disordered" evidence="1">
    <location>
        <begin position="1"/>
        <end position="80"/>
    </location>
</feature>
<reference evidence="2 3" key="1">
    <citation type="journal article" date="2016" name="Mol. Biol. Evol.">
        <title>Comparative Genomics of Early-Diverging Mushroom-Forming Fungi Provides Insights into the Origins of Lignocellulose Decay Capabilities.</title>
        <authorList>
            <person name="Nagy L.G."/>
            <person name="Riley R."/>
            <person name="Tritt A."/>
            <person name="Adam C."/>
            <person name="Daum C."/>
            <person name="Floudas D."/>
            <person name="Sun H."/>
            <person name="Yadav J.S."/>
            <person name="Pangilinan J."/>
            <person name="Larsson K.H."/>
            <person name="Matsuura K."/>
            <person name="Barry K."/>
            <person name="Labutti K."/>
            <person name="Kuo R."/>
            <person name="Ohm R.A."/>
            <person name="Bhattacharya S.S."/>
            <person name="Shirouzu T."/>
            <person name="Yoshinaga Y."/>
            <person name="Martin F.M."/>
            <person name="Grigoriev I.V."/>
            <person name="Hibbett D.S."/>
        </authorList>
    </citation>
    <scope>NUCLEOTIDE SEQUENCE [LARGE SCALE GENOMIC DNA]</scope>
    <source>
        <strain evidence="2 3">93-53</strain>
    </source>
</reference>
<dbReference type="GeneID" id="63829897"/>
<name>A0A165D866_9APHY</name>
<accession>A0A165D866</accession>
<dbReference type="Proteomes" id="UP000076871">
    <property type="component" value="Unassembled WGS sequence"/>
</dbReference>
<keyword evidence="3" id="KW-1185">Reference proteome</keyword>
<protein>
    <submittedName>
        <fullName evidence="2">Uncharacterized protein</fullName>
    </submittedName>
</protein>
<dbReference type="AlphaFoldDB" id="A0A165D866"/>
<feature type="compositionally biased region" description="Low complexity" evidence="1">
    <location>
        <begin position="322"/>
        <end position="336"/>
    </location>
</feature>
<dbReference type="EMBL" id="KV427637">
    <property type="protein sequence ID" value="KZT04305.1"/>
    <property type="molecule type" value="Genomic_DNA"/>
</dbReference>
<dbReference type="RefSeq" id="XP_040762045.1">
    <property type="nucleotide sequence ID" value="XM_040912869.1"/>
</dbReference>
<proteinExistence type="predicted"/>
<dbReference type="InParanoid" id="A0A165D866"/>
<gene>
    <name evidence="2" type="ORF">LAESUDRAFT_761159</name>
</gene>
<evidence type="ECO:0000256" key="1">
    <source>
        <dbReference type="SAM" id="MobiDB-lite"/>
    </source>
</evidence>
<evidence type="ECO:0000313" key="2">
    <source>
        <dbReference type="EMBL" id="KZT04305.1"/>
    </source>
</evidence>
<sequence>MAHISGAHVAYHQPLGEGRKATRRIPMQPLSRRRPENSTAGSTPYIRRSGALPLDPPSATTDLRNIRGGGTATRPPRRVWSDGLPAIDTTLMNVVPYVNAQTEPANDGQTTREQGDQQAVPLPELLSPILAEMKLGQLEGGGTVRGDGIMVAVIEERNPLSLQPLSSDDEEEELVDPFGPEPESILFSPLRPHNVVSVALDKVPEPAVIYSSTYADNRRPLTSMTSDASPHWPSRSSATVLSSHLNWRDDGTHRHQASQTATKTIHQDQKAATAFSRFGPMKEAIARCTSRTPAAAHSGHTRSMGHMQVTPRPMRKGDCHPLKLPSGSPLRLSSRARLQDDSVSDNQRYLPKNVRHESTATDSISISGTAAERKKRVADRLRTTRAFDDFFEAAARKILGEGDEA</sequence>
<organism evidence="2 3">
    <name type="scientific">Laetiporus sulphureus 93-53</name>
    <dbReference type="NCBI Taxonomy" id="1314785"/>
    <lineage>
        <taxon>Eukaryota</taxon>
        <taxon>Fungi</taxon>
        <taxon>Dikarya</taxon>
        <taxon>Basidiomycota</taxon>
        <taxon>Agaricomycotina</taxon>
        <taxon>Agaricomycetes</taxon>
        <taxon>Polyporales</taxon>
        <taxon>Laetiporus</taxon>
    </lineage>
</organism>